<dbReference type="GO" id="GO:0005886">
    <property type="term" value="C:plasma membrane"/>
    <property type="evidence" value="ECO:0007669"/>
    <property type="project" value="TreeGrafter"/>
</dbReference>
<feature type="transmembrane region" description="Helical" evidence="5">
    <location>
        <begin position="122"/>
        <end position="140"/>
    </location>
</feature>
<dbReference type="GO" id="GO:0022857">
    <property type="term" value="F:transmembrane transporter activity"/>
    <property type="evidence" value="ECO:0007669"/>
    <property type="project" value="InterPro"/>
</dbReference>
<evidence type="ECO:0000256" key="2">
    <source>
        <dbReference type="ARBA" id="ARBA00022692"/>
    </source>
</evidence>
<dbReference type="PANTHER" id="PTHR23502">
    <property type="entry name" value="MAJOR FACILITATOR SUPERFAMILY"/>
    <property type="match status" value="1"/>
</dbReference>
<dbReference type="Gene3D" id="1.20.1250.20">
    <property type="entry name" value="MFS general substrate transporter like domains"/>
    <property type="match status" value="1"/>
</dbReference>
<feature type="transmembrane region" description="Helical" evidence="5">
    <location>
        <begin position="211"/>
        <end position="231"/>
    </location>
</feature>
<keyword evidence="2 5" id="KW-0812">Transmembrane</keyword>
<dbReference type="PANTHER" id="PTHR23502:SF50">
    <property type="entry name" value="TRANSPORTER, PUTATIVE (AFU_ORTHOLOGUE AFUA_5G00430)-RELATED"/>
    <property type="match status" value="1"/>
</dbReference>
<gene>
    <name evidence="7" type="ORF">PV09_03104</name>
</gene>
<name>A0A0D2AH74_9PEZI</name>
<feature type="transmembrane region" description="Helical" evidence="5">
    <location>
        <begin position="415"/>
        <end position="434"/>
    </location>
</feature>
<dbReference type="VEuPathDB" id="FungiDB:PV09_03104"/>
<sequence length="555" mass="61562">MHRMTGVEANLVNDAQFPPGTIWLSDRENEQVVLAPQPTSDPNDPLNWSAWRKTVQMTLLSLYAIMVYGFLTVSPPLWADMNSELGFSYSTLNNSYGVSAATLSIGCIVFTPFAMRYGRRPVYIITSLIIFGMDIWSARMQNVPDLMLSNVFMGLAGSVNESLFQMTVNDLFFVHQRGSLNGLLFFCSTIGNYLAPVAGGYIAISSQGWRWSFWYLAIFQGIISVLLIFFLEETQYVPDDGINAQVPSGRNASIDASAEEKSAKEKQDEIDEGIVLEIGSNKITSRRRLVEIDTTIPMRSRGRRYAMYTLTSVSHYSWARHLYQPFALLYYFPAVAFAALQWAFCLAALSIVAVSTSNIYPYAPYNFSAADVGNLNIAPAIGSIIGVAWGGPIVDWAIVRLARRNGGLYEPEMRLVLFILPGTLMPVGVFMYGLCTAEGMHWIIPTIGSALIGFGIGGTGDIALTYLQDAYELVLPDALIGVAFVRNIMATILVFAIGPWFDGMGVYNSFVLLGCLSVAFSLLAVPMFFFGKKARIRRKNEYEYYAQKMFVVKRG</sequence>
<dbReference type="OrthoDB" id="5215911at2759"/>
<feature type="transmembrane region" description="Helical" evidence="5">
    <location>
        <begin position="440"/>
        <end position="467"/>
    </location>
</feature>
<feature type="transmembrane region" description="Helical" evidence="5">
    <location>
        <begin position="183"/>
        <end position="205"/>
    </location>
</feature>
<dbReference type="SUPFAM" id="SSF103473">
    <property type="entry name" value="MFS general substrate transporter"/>
    <property type="match status" value="1"/>
</dbReference>
<dbReference type="HOGENOM" id="CLU_008455_13_3_1"/>
<proteinExistence type="predicted"/>
<organism evidence="7 8">
    <name type="scientific">Verruconis gallopava</name>
    <dbReference type="NCBI Taxonomy" id="253628"/>
    <lineage>
        <taxon>Eukaryota</taxon>
        <taxon>Fungi</taxon>
        <taxon>Dikarya</taxon>
        <taxon>Ascomycota</taxon>
        <taxon>Pezizomycotina</taxon>
        <taxon>Dothideomycetes</taxon>
        <taxon>Pleosporomycetidae</taxon>
        <taxon>Venturiales</taxon>
        <taxon>Sympoventuriaceae</taxon>
        <taxon>Verruconis</taxon>
    </lineage>
</organism>
<dbReference type="RefSeq" id="XP_016215779.1">
    <property type="nucleotide sequence ID" value="XM_016356256.1"/>
</dbReference>
<keyword evidence="3 5" id="KW-1133">Transmembrane helix</keyword>
<feature type="transmembrane region" description="Helical" evidence="5">
    <location>
        <begin position="98"/>
        <end position="115"/>
    </location>
</feature>
<dbReference type="InterPro" id="IPR036259">
    <property type="entry name" value="MFS_trans_sf"/>
</dbReference>
<dbReference type="Proteomes" id="UP000053259">
    <property type="component" value="Unassembled WGS sequence"/>
</dbReference>
<dbReference type="PROSITE" id="PS50850">
    <property type="entry name" value="MFS"/>
    <property type="match status" value="1"/>
</dbReference>
<dbReference type="InterPro" id="IPR011701">
    <property type="entry name" value="MFS"/>
</dbReference>
<dbReference type="InParanoid" id="A0A0D2AH74"/>
<reference evidence="7 8" key="1">
    <citation type="submission" date="2015-01" db="EMBL/GenBank/DDBJ databases">
        <title>The Genome Sequence of Ochroconis gallopava CBS43764.</title>
        <authorList>
            <consortium name="The Broad Institute Genomics Platform"/>
            <person name="Cuomo C."/>
            <person name="de Hoog S."/>
            <person name="Gorbushina A."/>
            <person name="Stielow B."/>
            <person name="Teixiera M."/>
            <person name="Abouelleil A."/>
            <person name="Chapman S.B."/>
            <person name="Priest M."/>
            <person name="Young S.K."/>
            <person name="Wortman J."/>
            <person name="Nusbaum C."/>
            <person name="Birren B."/>
        </authorList>
    </citation>
    <scope>NUCLEOTIDE SEQUENCE [LARGE SCALE GENOMIC DNA]</scope>
    <source>
        <strain evidence="7 8">CBS 43764</strain>
    </source>
</reference>
<dbReference type="EMBL" id="KN847536">
    <property type="protein sequence ID" value="KIW05910.1"/>
    <property type="molecule type" value="Genomic_DNA"/>
</dbReference>
<dbReference type="STRING" id="253628.A0A0D2AH74"/>
<feature type="transmembrane region" description="Helical" evidence="5">
    <location>
        <begin position="328"/>
        <end position="355"/>
    </location>
</feature>
<feature type="transmembrane region" description="Helical" evidence="5">
    <location>
        <begin position="375"/>
        <end position="394"/>
    </location>
</feature>
<protein>
    <recommendedName>
        <fullName evidence="6">Major facilitator superfamily (MFS) profile domain-containing protein</fullName>
    </recommendedName>
</protein>
<evidence type="ECO:0000256" key="5">
    <source>
        <dbReference type="SAM" id="Phobius"/>
    </source>
</evidence>
<evidence type="ECO:0000256" key="1">
    <source>
        <dbReference type="ARBA" id="ARBA00004141"/>
    </source>
</evidence>
<feature type="transmembrane region" description="Helical" evidence="5">
    <location>
        <begin position="59"/>
        <end position="78"/>
    </location>
</feature>
<dbReference type="Pfam" id="PF07690">
    <property type="entry name" value="MFS_1"/>
    <property type="match status" value="1"/>
</dbReference>
<evidence type="ECO:0000256" key="4">
    <source>
        <dbReference type="ARBA" id="ARBA00023136"/>
    </source>
</evidence>
<feature type="transmembrane region" description="Helical" evidence="5">
    <location>
        <begin position="479"/>
        <end position="501"/>
    </location>
</feature>
<feature type="transmembrane region" description="Helical" evidence="5">
    <location>
        <begin position="507"/>
        <end position="530"/>
    </location>
</feature>
<dbReference type="AlphaFoldDB" id="A0A0D2AH74"/>
<evidence type="ECO:0000256" key="3">
    <source>
        <dbReference type="ARBA" id="ARBA00022989"/>
    </source>
</evidence>
<comment type="subcellular location">
    <subcellularLocation>
        <location evidence="1">Membrane</location>
        <topology evidence="1">Multi-pass membrane protein</topology>
    </subcellularLocation>
</comment>
<evidence type="ECO:0000313" key="8">
    <source>
        <dbReference type="Proteomes" id="UP000053259"/>
    </source>
</evidence>
<dbReference type="GeneID" id="27311077"/>
<evidence type="ECO:0000259" key="6">
    <source>
        <dbReference type="PROSITE" id="PS50850"/>
    </source>
</evidence>
<accession>A0A0D2AH74</accession>
<dbReference type="InterPro" id="IPR020846">
    <property type="entry name" value="MFS_dom"/>
</dbReference>
<feature type="domain" description="Major facilitator superfamily (MFS) profile" evidence="6">
    <location>
        <begin position="55"/>
        <end position="532"/>
    </location>
</feature>
<keyword evidence="8" id="KW-1185">Reference proteome</keyword>
<keyword evidence="4 5" id="KW-0472">Membrane</keyword>
<evidence type="ECO:0000313" key="7">
    <source>
        <dbReference type="EMBL" id="KIW05910.1"/>
    </source>
</evidence>